<dbReference type="AlphaFoldDB" id="A0A8R1TVS8"/>
<keyword evidence="2" id="KW-1185">Reference proteome</keyword>
<sequence>MSINKVNNISQLDKTWWYISSQNVQLREKIYVLTECIYLISSVTSNAVKSIYCVQISYHPASRNPKQQLDCLIFIILHFNKATQKMVNLMTQTAFAFS</sequence>
<reference evidence="1" key="2">
    <citation type="submission" date="2022-06" db="UniProtKB">
        <authorList>
            <consortium name="EnsemblMetazoa"/>
        </authorList>
    </citation>
    <scope>IDENTIFICATION</scope>
</reference>
<protein>
    <submittedName>
        <fullName evidence="1">Uncharacterized protein</fullName>
    </submittedName>
</protein>
<dbReference type="Proteomes" id="UP000024404">
    <property type="component" value="Unassembled WGS sequence"/>
</dbReference>
<evidence type="ECO:0000313" key="1">
    <source>
        <dbReference type="EnsemblMetazoa" id="OVOC5513.1"/>
    </source>
</evidence>
<dbReference type="EMBL" id="CMVM020000161">
    <property type="status" value="NOT_ANNOTATED_CDS"/>
    <property type="molecule type" value="Genomic_DNA"/>
</dbReference>
<proteinExistence type="predicted"/>
<accession>A0A8R1TVS8</accession>
<evidence type="ECO:0000313" key="2">
    <source>
        <dbReference type="Proteomes" id="UP000024404"/>
    </source>
</evidence>
<organism evidence="1 2">
    <name type="scientific">Onchocerca volvulus</name>
    <dbReference type="NCBI Taxonomy" id="6282"/>
    <lineage>
        <taxon>Eukaryota</taxon>
        <taxon>Metazoa</taxon>
        <taxon>Ecdysozoa</taxon>
        <taxon>Nematoda</taxon>
        <taxon>Chromadorea</taxon>
        <taxon>Rhabditida</taxon>
        <taxon>Spirurina</taxon>
        <taxon>Spiruromorpha</taxon>
        <taxon>Filarioidea</taxon>
        <taxon>Onchocercidae</taxon>
        <taxon>Onchocerca</taxon>
    </lineage>
</organism>
<dbReference type="EnsemblMetazoa" id="OVOC5513.1">
    <property type="protein sequence ID" value="OVOC5513.1"/>
    <property type="gene ID" value="WBGene00242322"/>
</dbReference>
<name>A0A8R1TVS8_ONCVO</name>
<reference evidence="2" key="1">
    <citation type="submission" date="2013-10" db="EMBL/GenBank/DDBJ databases">
        <title>Genome sequencing of Onchocerca volvulus.</title>
        <authorList>
            <person name="Cotton J."/>
            <person name="Tsai J."/>
            <person name="Stanley E."/>
            <person name="Tracey A."/>
            <person name="Holroyd N."/>
            <person name="Lustigman S."/>
            <person name="Berriman M."/>
        </authorList>
    </citation>
    <scope>NUCLEOTIDE SEQUENCE</scope>
</reference>